<dbReference type="GO" id="GO:0005840">
    <property type="term" value="C:ribosome"/>
    <property type="evidence" value="ECO:0007669"/>
    <property type="project" value="UniProtKB-KW"/>
</dbReference>
<dbReference type="InterPro" id="IPR001380">
    <property type="entry name" value="Ribosomal_eL13"/>
</dbReference>
<dbReference type="Proteomes" id="UP000278475">
    <property type="component" value="Unassembled WGS sequence"/>
</dbReference>
<evidence type="ECO:0000313" key="5">
    <source>
        <dbReference type="EMBL" id="RLE49050.1"/>
    </source>
</evidence>
<evidence type="ECO:0000256" key="2">
    <source>
        <dbReference type="ARBA" id="ARBA00023274"/>
    </source>
</evidence>
<organism evidence="5 6">
    <name type="scientific">Thermoproteota archaeon</name>
    <dbReference type="NCBI Taxonomy" id="2056631"/>
    <lineage>
        <taxon>Archaea</taxon>
        <taxon>Thermoproteota</taxon>
    </lineage>
</organism>
<dbReference type="GO" id="GO:0006412">
    <property type="term" value="P:translation"/>
    <property type="evidence" value="ECO:0007669"/>
    <property type="project" value="InterPro"/>
</dbReference>
<dbReference type="EMBL" id="QMQV01000050">
    <property type="protein sequence ID" value="RLE49050.1"/>
    <property type="molecule type" value="Genomic_DNA"/>
</dbReference>
<dbReference type="GO" id="GO:1990904">
    <property type="term" value="C:ribonucleoprotein complex"/>
    <property type="evidence" value="ECO:0007669"/>
    <property type="project" value="UniProtKB-KW"/>
</dbReference>
<accession>A0A497EQS1</accession>
<comment type="caution">
    <text evidence="5">The sequence shown here is derived from an EMBL/GenBank/DDBJ whole genome shotgun (WGS) entry which is preliminary data.</text>
</comment>
<evidence type="ECO:0000256" key="4">
    <source>
        <dbReference type="RuleBase" id="RU000572"/>
    </source>
</evidence>
<dbReference type="GO" id="GO:0003735">
    <property type="term" value="F:structural constituent of ribosome"/>
    <property type="evidence" value="ECO:0007669"/>
    <property type="project" value="InterPro"/>
</dbReference>
<gene>
    <name evidence="5" type="ORF">DRJ31_06010</name>
</gene>
<evidence type="ECO:0000256" key="3">
    <source>
        <dbReference type="ARBA" id="ARBA00035539"/>
    </source>
</evidence>
<protein>
    <recommendedName>
        <fullName evidence="3 4">50S ribosomal protein L13e</fullName>
    </recommendedName>
</protein>
<comment type="similarity">
    <text evidence="4">Belongs to the eukaryotic ribosomal protein eL13 family.</text>
</comment>
<reference evidence="5 6" key="1">
    <citation type="submission" date="2018-06" db="EMBL/GenBank/DDBJ databases">
        <title>Extensive metabolic versatility and redundancy in microbially diverse, dynamic hydrothermal sediments.</title>
        <authorList>
            <person name="Dombrowski N."/>
            <person name="Teske A."/>
            <person name="Baker B.J."/>
        </authorList>
    </citation>
    <scope>NUCLEOTIDE SEQUENCE [LARGE SCALE GENOMIC DNA]</scope>
    <source>
        <strain evidence="5">B66_G16</strain>
    </source>
</reference>
<name>A0A497EQS1_9CREN</name>
<keyword evidence="1 4" id="KW-0689">Ribosomal protein</keyword>
<dbReference type="PROSITE" id="PS01104">
    <property type="entry name" value="RIBOSOMAL_L13E"/>
    <property type="match status" value="1"/>
</dbReference>
<dbReference type="Pfam" id="PF01294">
    <property type="entry name" value="Ribosomal_L13e"/>
    <property type="match status" value="1"/>
</dbReference>
<dbReference type="InterPro" id="IPR018256">
    <property type="entry name" value="Ribosomal_eL13_CS"/>
</dbReference>
<evidence type="ECO:0000313" key="6">
    <source>
        <dbReference type="Proteomes" id="UP000278475"/>
    </source>
</evidence>
<proteinExistence type="inferred from homology"/>
<sequence length="76" mass="8726">MSENKPEPMVFAIVRPTQPIKKRVGRGFSLNELKEAGLTEQQARKLGLKVDRLRRTVHPENVEALKKFIQQLRTSS</sequence>
<evidence type="ECO:0000256" key="1">
    <source>
        <dbReference type="ARBA" id="ARBA00022980"/>
    </source>
</evidence>
<keyword evidence="2 4" id="KW-0687">Ribonucleoprotein</keyword>
<dbReference type="AlphaFoldDB" id="A0A497EQS1"/>